<dbReference type="OMA" id="KVHERAM"/>
<dbReference type="SUPFAM" id="SSF46565">
    <property type="entry name" value="Chaperone J-domain"/>
    <property type="match status" value="1"/>
</dbReference>
<organism evidence="3 4">
    <name type="scientific">Ceratopteris richardii</name>
    <name type="common">Triangle waterfern</name>
    <dbReference type="NCBI Taxonomy" id="49495"/>
    <lineage>
        <taxon>Eukaryota</taxon>
        <taxon>Viridiplantae</taxon>
        <taxon>Streptophyta</taxon>
        <taxon>Embryophyta</taxon>
        <taxon>Tracheophyta</taxon>
        <taxon>Polypodiopsida</taxon>
        <taxon>Polypodiidae</taxon>
        <taxon>Polypodiales</taxon>
        <taxon>Pteridineae</taxon>
        <taxon>Pteridaceae</taxon>
        <taxon>Parkerioideae</taxon>
        <taxon>Ceratopteris</taxon>
    </lineage>
</organism>
<evidence type="ECO:0008006" key="5">
    <source>
        <dbReference type="Google" id="ProtNLM"/>
    </source>
</evidence>
<evidence type="ECO:0000256" key="2">
    <source>
        <dbReference type="SAM" id="MobiDB-lite"/>
    </source>
</evidence>
<evidence type="ECO:0000256" key="1">
    <source>
        <dbReference type="SAM" id="Coils"/>
    </source>
</evidence>
<gene>
    <name evidence="3" type="ORF">KP509_07G045400</name>
</gene>
<dbReference type="AlphaFoldDB" id="A0A8T2UGE0"/>
<dbReference type="Gene3D" id="1.10.287.110">
    <property type="entry name" value="DnaJ domain"/>
    <property type="match status" value="1"/>
</dbReference>
<dbReference type="EMBL" id="CM035412">
    <property type="protein sequence ID" value="KAH7432907.1"/>
    <property type="molecule type" value="Genomic_DNA"/>
</dbReference>
<dbReference type="GO" id="GO:0072318">
    <property type="term" value="P:clathrin coat disassembly"/>
    <property type="evidence" value="ECO:0007669"/>
    <property type="project" value="TreeGrafter"/>
</dbReference>
<dbReference type="GO" id="GO:0031982">
    <property type="term" value="C:vesicle"/>
    <property type="evidence" value="ECO:0007669"/>
    <property type="project" value="TreeGrafter"/>
</dbReference>
<proteinExistence type="predicted"/>
<accession>A0A8T2UGE0</accession>
<dbReference type="InterPro" id="IPR036869">
    <property type="entry name" value="J_dom_sf"/>
</dbReference>
<dbReference type="Proteomes" id="UP000825935">
    <property type="component" value="Chromosome 7"/>
</dbReference>
<feature type="compositionally biased region" description="Low complexity" evidence="2">
    <location>
        <begin position="512"/>
        <end position="521"/>
    </location>
</feature>
<name>A0A8T2UGE0_CERRI</name>
<dbReference type="GO" id="GO:0005737">
    <property type="term" value="C:cytoplasm"/>
    <property type="evidence" value="ECO:0007669"/>
    <property type="project" value="TreeGrafter"/>
</dbReference>
<reference evidence="3" key="1">
    <citation type="submission" date="2021-08" db="EMBL/GenBank/DDBJ databases">
        <title>WGS assembly of Ceratopteris richardii.</title>
        <authorList>
            <person name="Marchant D.B."/>
            <person name="Chen G."/>
            <person name="Jenkins J."/>
            <person name="Shu S."/>
            <person name="Leebens-Mack J."/>
            <person name="Grimwood J."/>
            <person name="Schmutz J."/>
            <person name="Soltis P."/>
            <person name="Soltis D."/>
            <person name="Chen Z.-H."/>
        </authorList>
    </citation>
    <scope>NUCLEOTIDE SEQUENCE</scope>
    <source>
        <strain evidence="3">Whitten #5841</strain>
        <tissue evidence="3">Leaf</tissue>
    </source>
</reference>
<dbReference type="GO" id="GO:0072583">
    <property type="term" value="P:clathrin-dependent endocytosis"/>
    <property type="evidence" value="ECO:0007669"/>
    <property type="project" value="TreeGrafter"/>
</dbReference>
<dbReference type="EMBL" id="CM035412">
    <property type="protein sequence ID" value="KAH7432908.1"/>
    <property type="molecule type" value="Genomic_DNA"/>
</dbReference>
<keyword evidence="4" id="KW-1185">Reference proteome</keyword>
<protein>
    <recommendedName>
        <fullName evidence="5">J domain-containing protein</fullName>
    </recommendedName>
</protein>
<evidence type="ECO:0000313" key="3">
    <source>
        <dbReference type="EMBL" id="KAH7432906.1"/>
    </source>
</evidence>
<feature type="coiled-coil region" evidence="1">
    <location>
        <begin position="618"/>
        <end position="650"/>
    </location>
</feature>
<dbReference type="EMBL" id="CM035412">
    <property type="protein sequence ID" value="KAH7432906.1"/>
    <property type="molecule type" value="Genomic_DNA"/>
</dbReference>
<feature type="region of interest" description="Disordered" evidence="2">
    <location>
        <begin position="115"/>
        <end position="138"/>
    </location>
</feature>
<feature type="compositionally biased region" description="Pro residues" evidence="2">
    <location>
        <begin position="313"/>
        <end position="322"/>
    </location>
</feature>
<evidence type="ECO:0000313" key="4">
    <source>
        <dbReference type="Proteomes" id="UP000825935"/>
    </source>
</evidence>
<dbReference type="PANTHER" id="PTHR23172">
    <property type="entry name" value="AUXILIN/CYCLIN G-ASSOCIATED KINASE-RELATED"/>
    <property type="match status" value="1"/>
</dbReference>
<dbReference type="PANTHER" id="PTHR23172:SF19">
    <property type="entry name" value="J DOMAIN-CONTAINING PROTEIN"/>
    <property type="match status" value="1"/>
</dbReference>
<feature type="compositionally biased region" description="Low complexity" evidence="2">
    <location>
        <begin position="128"/>
        <end position="138"/>
    </location>
</feature>
<feature type="region of interest" description="Disordered" evidence="2">
    <location>
        <begin position="504"/>
        <end position="524"/>
    </location>
</feature>
<dbReference type="GO" id="GO:0030276">
    <property type="term" value="F:clathrin binding"/>
    <property type="evidence" value="ECO:0007669"/>
    <property type="project" value="TreeGrafter"/>
</dbReference>
<comment type="caution">
    <text evidence="3">The sequence shown here is derived from an EMBL/GenBank/DDBJ whole genome shotgun (WGS) entry which is preliminary data.</text>
</comment>
<feature type="region of interest" description="Disordered" evidence="2">
    <location>
        <begin position="311"/>
        <end position="337"/>
    </location>
</feature>
<dbReference type="OrthoDB" id="1717591at2759"/>
<sequence>MAPTKTPIFAVCGGVSVDTVVAEAGRRGSNGNLTRRSSRNGLAESLYADLLWDCDGANVENTASGTGMASASPLLPDEDFADVFGGPPKFVTLSSHLSFLRRLSRVSRAGSKDVSFFEPSGDEPIDASPSSTQSWSFTSQKAVNSTTFSPSSAKSGRLRSPAQSEFSSHIYYSDGENQHSFQKNCWNPECGDDFYSVLSSGSSCVKGSNMFVGQGESSSANMADRLEDTDALNNTKEDLRSMKENIEGFPEVLSNKKLFRSYGKSVSMKSDQFGQYAKVHRNGCATIMKKNKNREDRWVTIKDIHCQTELSRFPPPSRPPPVIDIEKSWTGGDGRERRKISENRQSFSESQFSSASCVEGSILQTTRITEDAAEIADKKIRIVFEAKEKAKALVEKKLRERERVQQLKEGHKTDDINETECELTGDMKDWLDYRRNIRTQHSKSGMNKQARQMRITKHCIRKATQGLERRVAAKFEERFAELTDMHNFSELPFELKLDGSPSIERKQRTCRSETSSGPISSESERIDEYQKQFVYENRCAEFDEQAFLASKDSLSTSCCSTQQKVSVEPSSLDGFCSMSNTSDALNSAHASKTSSMLSKDAIEQNPVEEILEKKIVKLDHHQRTADRMARALEEKKQRDLEHQKEQAERQSVAEMLDEDVKAWAGGNKGNLEALLCSLHRVLWPECEWKRVSPSDLSTVETLKKCYRRATLCVHPDKVQQRGATVAQKYLAEKIFYLLREAAAKYKF</sequence>
<keyword evidence="1" id="KW-0175">Coiled coil</keyword>